<dbReference type="EMBL" id="ABFK02000020">
    <property type="protein sequence ID" value="EDS02221.1"/>
    <property type="molecule type" value="Genomic_DNA"/>
</dbReference>
<evidence type="ECO:0000313" key="3">
    <source>
        <dbReference type="Proteomes" id="UP000005819"/>
    </source>
</evidence>
<evidence type="ECO:0000313" key="2">
    <source>
        <dbReference type="EMBL" id="EDS02221.1"/>
    </source>
</evidence>
<reference evidence="2" key="1">
    <citation type="submission" date="2007-10" db="EMBL/GenBank/DDBJ databases">
        <authorList>
            <person name="Fulton L."/>
            <person name="Clifton S."/>
            <person name="Fulton B."/>
            <person name="Xu J."/>
            <person name="Minx P."/>
            <person name="Pepin K.H."/>
            <person name="Johnson M."/>
            <person name="Thiruvilangam P."/>
            <person name="Bhonagiri V."/>
            <person name="Nash W.E."/>
            <person name="Mardis E.R."/>
            <person name="Wilson R.K."/>
        </authorList>
    </citation>
    <scope>NUCLEOTIDE SEQUENCE [LARGE SCALE GENOMIC DNA]</scope>
    <source>
        <strain evidence="2">DSM 17216</strain>
    </source>
</reference>
<feature type="region of interest" description="Disordered" evidence="1">
    <location>
        <begin position="1"/>
        <end position="42"/>
    </location>
</feature>
<dbReference type="Proteomes" id="UP000005819">
    <property type="component" value="Unassembled WGS sequence"/>
</dbReference>
<gene>
    <name evidence="2" type="ORF">ALIPUT_01740</name>
</gene>
<sequence>MGTIVARQKRKKNLFDERRQNRPHILPDKNKKKKIQPKNLSL</sequence>
<keyword evidence="3" id="KW-1185">Reference proteome</keyword>
<feature type="compositionally biased region" description="Basic and acidic residues" evidence="1">
    <location>
        <begin position="13"/>
        <end position="29"/>
    </location>
</feature>
<protein>
    <submittedName>
        <fullName evidence="2">Uncharacterized protein</fullName>
    </submittedName>
</protein>
<evidence type="ECO:0000256" key="1">
    <source>
        <dbReference type="SAM" id="MobiDB-lite"/>
    </source>
</evidence>
<comment type="caution">
    <text evidence="2">The sequence shown here is derived from an EMBL/GenBank/DDBJ whole genome shotgun (WGS) entry which is preliminary data.</text>
</comment>
<dbReference type="HOGENOM" id="CLU_3246260_0_0_10"/>
<dbReference type="AlphaFoldDB" id="B0MX04"/>
<proteinExistence type="predicted"/>
<organism evidence="2 3">
    <name type="scientific">Alistipes putredinis DSM 17216</name>
    <dbReference type="NCBI Taxonomy" id="445970"/>
    <lineage>
        <taxon>Bacteria</taxon>
        <taxon>Pseudomonadati</taxon>
        <taxon>Bacteroidota</taxon>
        <taxon>Bacteroidia</taxon>
        <taxon>Bacteroidales</taxon>
        <taxon>Rikenellaceae</taxon>
        <taxon>Alistipes</taxon>
    </lineage>
</organism>
<name>B0MX04_9BACT</name>
<accession>B0MX04</accession>
<reference evidence="2" key="2">
    <citation type="submission" date="2013-09" db="EMBL/GenBank/DDBJ databases">
        <title>Draft genome sequence of Alistipes putredinis (DSM 17216).</title>
        <authorList>
            <person name="Sudarsanam P."/>
            <person name="Ley R."/>
            <person name="Guruge J."/>
            <person name="Turnbaugh P.J."/>
            <person name="Mahowald M."/>
            <person name="Liep D."/>
            <person name="Gordon J."/>
        </authorList>
    </citation>
    <scope>NUCLEOTIDE SEQUENCE</scope>
    <source>
        <strain evidence="2">DSM 17216</strain>
    </source>
</reference>